<evidence type="ECO:0000259" key="8">
    <source>
        <dbReference type="Pfam" id="PF13567"/>
    </source>
</evidence>
<comment type="subcellular location">
    <subcellularLocation>
        <location evidence="1">Cell membrane</location>
        <topology evidence="1">Multi-pass membrane protein</topology>
    </subcellularLocation>
</comment>
<feature type="transmembrane region" description="Helical" evidence="6">
    <location>
        <begin position="357"/>
        <end position="377"/>
    </location>
</feature>
<dbReference type="InterPro" id="IPR025405">
    <property type="entry name" value="DUF4131"/>
</dbReference>
<keyword evidence="10" id="KW-1185">Reference proteome</keyword>
<feature type="transmembrane region" description="Helical" evidence="6">
    <location>
        <begin position="389"/>
        <end position="409"/>
    </location>
</feature>
<evidence type="ECO:0000313" key="9">
    <source>
        <dbReference type="EMBL" id="SHG90785.1"/>
    </source>
</evidence>
<keyword evidence="5 6" id="KW-0472">Membrane</keyword>
<evidence type="ECO:0000256" key="2">
    <source>
        <dbReference type="ARBA" id="ARBA00022475"/>
    </source>
</evidence>
<dbReference type="RefSeq" id="WP_073020933.1">
    <property type="nucleotide sequence ID" value="NZ_FQWF01000011.1"/>
</dbReference>
<proteinExistence type="predicted"/>
<name>A0A1M5NMW5_9FLAO</name>
<keyword evidence="3 6" id="KW-0812">Transmembrane</keyword>
<feature type="transmembrane region" description="Helical" evidence="6">
    <location>
        <begin position="481"/>
        <end position="499"/>
    </location>
</feature>
<dbReference type="PANTHER" id="PTHR30619:SF1">
    <property type="entry name" value="RECOMBINATION PROTEIN 2"/>
    <property type="match status" value="1"/>
</dbReference>
<evidence type="ECO:0000256" key="3">
    <source>
        <dbReference type="ARBA" id="ARBA00022692"/>
    </source>
</evidence>
<protein>
    <submittedName>
        <fullName evidence="9">Competence protein ComEC</fullName>
    </submittedName>
</protein>
<evidence type="ECO:0000256" key="1">
    <source>
        <dbReference type="ARBA" id="ARBA00004651"/>
    </source>
</evidence>
<accession>A0A1M5NMW5</accession>
<evidence type="ECO:0000256" key="6">
    <source>
        <dbReference type="SAM" id="Phobius"/>
    </source>
</evidence>
<keyword evidence="4 6" id="KW-1133">Transmembrane helix</keyword>
<feature type="transmembrane region" description="Helical" evidence="6">
    <location>
        <begin position="286"/>
        <end position="310"/>
    </location>
</feature>
<feature type="transmembrane region" description="Helical" evidence="6">
    <location>
        <begin position="506"/>
        <end position="524"/>
    </location>
</feature>
<gene>
    <name evidence="9" type="ORF">SAMN05444372_111134</name>
</gene>
<feature type="domain" description="ComEC/Rec2-related protein" evidence="7">
    <location>
        <begin position="232"/>
        <end position="499"/>
    </location>
</feature>
<feature type="transmembrane region" description="Helical" evidence="6">
    <location>
        <begin position="250"/>
        <end position="274"/>
    </location>
</feature>
<dbReference type="InterPro" id="IPR052159">
    <property type="entry name" value="Competence_DNA_uptake"/>
</dbReference>
<evidence type="ECO:0000256" key="5">
    <source>
        <dbReference type="ARBA" id="ARBA00023136"/>
    </source>
</evidence>
<feature type="transmembrane region" description="Helical" evidence="6">
    <location>
        <begin position="331"/>
        <end position="351"/>
    </location>
</feature>
<organism evidence="9 10">
    <name type="scientific">Flavobacterium micromati</name>
    <dbReference type="NCBI Taxonomy" id="229205"/>
    <lineage>
        <taxon>Bacteria</taxon>
        <taxon>Pseudomonadati</taxon>
        <taxon>Bacteroidota</taxon>
        <taxon>Flavobacteriia</taxon>
        <taxon>Flavobacteriales</taxon>
        <taxon>Flavobacteriaceae</taxon>
        <taxon>Flavobacterium</taxon>
    </lineage>
</organism>
<dbReference type="STRING" id="229205.SAMN05444372_111134"/>
<dbReference type="Proteomes" id="UP000184020">
    <property type="component" value="Unassembled WGS sequence"/>
</dbReference>
<reference evidence="10" key="1">
    <citation type="submission" date="2016-11" db="EMBL/GenBank/DDBJ databases">
        <authorList>
            <person name="Varghese N."/>
            <person name="Submissions S."/>
        </authorList>
    </citation>
    <scope>NUCLEOTIDE SEQUENCE [LARGE SCALE GENOMIC DNA]</scope>
    <source>
        <strain evidence="10">DSM 17659</strain>
    </source>
</reference>
<dbReference type="InterPro" id="IPR004477">
    <property type="entry name" value="ComEC_N"/>
</dbReference>
<feature type="transmembrane region" description="Helical" evidence="6">
    <location>
        <begin position="56"/>
        <end position="76"/>
    </location>
</feature>
<dbReference type="EMBL" id="FQWF01000011">
    <property type="protein sequence ID" value="SHG90785.1"/>
    <property type="molecule type" value="Genomic_DNA"/>
</dbReference>
<feature type="transmembrane region" description="Helical" evidence="6">
    <location>
        <begin position="457"/>
        <end position="475"/>
    </location>
</feature>
<keyword evidence="2" id="KW-1003">Cell membrane</keyword>
<dbReference type="OrthoDB" id="9761531at2"/>
<evidence type="ECO:0000259" key="7">
    <source>
        <dbReference type="Pfam" id="PF03772"/>
    </source>
</evidence>
<dbReference type="NCBIfam" id="TIGR00360">
    <property type="entry name" value="ComEC_N-term"/>
    <property type="match status" value="1"/>
</dbReference>
<evidence type="ECO:0000313" key="10">
    <source>
        <dbReference type="Proteomes" id="UP000184020"/>
    </source>
</evidence>
<dbReference type="GO" id="GO:0005886">
    <property type="term" value="C:plasma membrane"/>
    <property type="evidence" value="ECO:0007669"/>
    <property type="project" value="UniProtKB-SubCell"/>
</dbReference>
<feature type="transmembrane region" description="Helical" evidence="6">
    <location>
        <begin position="6"/>
        <end position="24"/>
    </location>
</feature>
<dbReference type="AlphaFoldDB" id="A0A1M5NMW5"/>
<sequence>MKVLQFPLARITIGFVFGLLFAKFMISPIEVVFIIIGFSFLSFFALYFYTKSKSSVYFGIVTYFLAFLIGISNAIIHTDYFQKNNYIHNKNIFEEPHNISVTIKEKLKKSAFSDRYIVILNHIDKKKQTGKLILNISKDNIDRNLIIGTNLLIRGILTKNKPANNPNQFNYSKYLENKQIYAQLYAEPNQIKIGSEIKKDIWYYSSLLRSRIIKNLEKNHFNKTEMHVAVALIMGQQQEISPDIIRDYQYAGAVHILSVSGLHIGFILIFLTFLLKPIPNTRRGSFIKLIVIISSLSLFGIIAGLAPSVVRSVTMFSFVAIGIHLRRSVNIYHTLLVSVLLILLVEPSFLFDVGFQLSYIALFFIMWLQPLLASIWSPKTKFSKYTWDILTVSFAAQIGTLPLSIYYFHQFPGLFFISNLIIIPMLSIIMVLGVLVMVLAAFNIIPVFISQLLEWSIYYLNKIVNIIASFEQFIITDIPLHSYLFVCSYLLLLTVIIWFKKPSFNKLVYVMFSIIILQISYFTIRWNVHKEKELVIFNSNKNTLIAERNGDNIIIIANDNLLKSVDRNTILNSYSLGNHSKIVEKTKLQNFIFFSGKKIYVLDSTVIYPEDIAADILLLTQSTQVNLDRVLQVMQPKMVIADGSNYKNFRIKWKKSCAKNNIPFHATAEKGYYILK</sequence>
<dbReference type="Pfam" id="PF13567">
    <property type="entry name" value="DUF4131"/>
    <property type="match status" value="1"/>
</dbReference>
<dbReference type="PANTHER" id="PTHR30619">
    <property type="entry name" value="DNA INTERNALIZATION/COMPETENCE PROTEIN COMEC/REC2"/>
    <property type="match status" value="1"/>
</dbReference>
<evidence type="ECO:0000256" key="4">
    <source>
        <dbReference type="ARBA" id="ARBA00022989"/>
    </source>
</evidence>
<dbReference type="Pfam" id="PF03772">
    <property type="entry name" value="Competence"/>
    <property type="match status" value="1"/>
</dbReference>
<feature type="transmembrane region" description="Helical" evidence="6">
    <location>
        <begin position="421"/>
        <end position="445"/>
    </location>
</feature>
<feature type="domain" description="DUF4131" evidence="8">
    <location>
        <begin position="29"/>
        <end position="190"/>
    </location>
</feature>